<keyword evidence="4" id="KW-1185">Reference proteome</keyword>
<evidence type="ECO:0000256" key="1">
    <source>
        <dbReference type="SAM" id="SignalP"/>
    </source>
</evidence>
<accession>I3ZFI4</accession>
<evidence type="ECO:0000259" key="2">
    <source>
        <dbReference type="Pfam" id="PF07883"/>
    </source>
</evidence>
<reference evidence="3 4" key="1">
    <citation type="submission" date="2012-06" db="EMBL/GenBank/DDBJ databases">
        <title>Complete genome of Terriglobus roseus DSM 18391.</title>
        <authorList>
            <consortium name="US DOE Joint Genome Institute (JGI-PGF)"/>
            <person name="Lucas S."/>
            <person name="Copeland A."/>
            <person name="Lapidus A."/>
            <person name="Glavina del Rio T."/>
            <person name="Dalin E."/>
            <person name="Tice H."/>
            <person name="Bruce D."/>
            <person name="Goodwin L."/>
            <person name="Pitluck S."/>
            <person name="Peters L."/>
            <person name="Mikhailova N."/>
            <person name="Munk A.C.C."/>
            <person name="Kyrpides N."/>
            <person name="Mavromatis K."/>
            <person name="Ivanova N."/>
            <person name="Brettin T."/>
            <person name="Detter J.C."/>
            <person name="Han C."/>
            <person name="Larimer F."/>
            <person name="Land M."/>
            <person name="Hauser L."/>
            <person name="Markowitz V."/>
            <person name="Cheng J.-F."/>
            <person name="Hugenholtz P."/>
            <person name="Woyke T."/>
            <person name="Wu D."/>
            <person name="Brambilla E."/>
            <person name="Klenk H.-P."/>
            <person name="Eisen J.A."/>
        </authorList>
    </citation>
    <scope>NUCLEOTIDE SEQUENCE [LARGE SCALE GENOMIC DNA]</scope>
    <source>
        <strain evidence="4">DSM 18391 / NRRL B-41598 / KBS 63</strain>
    </source>
</reference>
<dbReference type="InterPro" id="IPR053146">
    <property type="entry name" value="QDO-like"/>
</dbReference>
<dbReference type="AlphaFoldDB" id="I3ZFI4"/>
<dbReference type="Pfam" id="PF07883">
    <property type="entry name" value="Cupin_2"/>
    <property type="match status" value="1"/>
</dbReference>
<dbReference type="InterPro" id="IPR013096">
    <property type="entry name" value="Cupin_2"/>
</dbReference>
<dbReference type="InterPro" id="IPR011051">
    <property type="entry name" value="RmlC_Cupin_sf"/>
</dbReference>
<name>I3ZFI4_TERRK</name>
<keyword evidence="1" id="KW-0732">Signal</keyword>
<dbReference type="PANTHER" id="PTHR36440:SF1">
    <property type="entry name" value="PUTATIVE (AFU_ORTHOLOGUE AFUA_8G07350)-RELATED"/>
    <property type="match status" value="1"/>
</dbReference>
<feature type="signal peptide" evidence="1">
    <location>
        <begin position="1"/>
        <end position="20"/>
    </location>
</feature>
<protein>
    <submittedName>
        <fullName evidence="3">Cupin domain-containing protein</fullName>
    </submittedName>
</protein>
<dbReference type="KEGG" id="trs:Terro_1700"/>
<dbReference type="HOGENOM" id="CLU_103066_6_0_0"/>
<dbReference type="Proteomes" id="UP000006056">
    <property type="component" value="Chromosome"/>
</dbReference>
<proteinExistence type="predicted"/>
<dbReference type="STRING" id="926566.Terro_1700"/>
<evidence type="ECO:0000313" key="3">
    <source>
        <dbReference type="EMBL" id="AFL88002.1"/>
    </source>
</evidence>
<dbReference type="PANTHER" id="PTHR36440">
    <property type="entry name" value="PUTATIVE (AFU_ORTHOLOGUE AFUA_8G07350)-RELATED"/>
    <property type="match status" value="1"/>
</dbReference>
<feature type="chain" id="PRO_5003684789" evidence="1">
    <location>
        <begin position="21"/>
        <end position="176"/>
    </location>
</feature>
<dbReference type="eggNOG" id="COG1917">
    <property type="taxonomic scope" value="Bacteria"/>
</dbReference>
<dbReference type="SUPFAM" id="SSF51182">
    <property type="entry name" value="RmlC-like cupins"/>
    <property type="match status" value="1"/>
</dbReference>
<dbReference type="InterPro" id="IPR014710">
    <property type="entry name" value="RmlC-like_jellyroll"/>
</dbReference>
<feature type="domain" description="Cupin type-2" evidence="2">
    <location>
        <begin position="78"/>
        <end position="135"/>
    </location>
</feature>
<evidence type="ECO:0000313" key="4">
    <source>
        <dbReference type="Proteomes" id="UP000006056"/>
    </source>
</evidence>
<dbReference type="EMBL" id="CP003379">
    <property type="protein sequence ID" value="AFL88002.1"/>
    <property type="molecule type" value="Genomic_DNA"/>
</dbReference>
<dbReference type="Gene3D" id="2.60.120.10">
    <property type="entry name" value="Jelly Rolls"/>
    <property type="match status" value="1"/>
</dbReference>
<gene>
    <name evidence="3" type="ordered locus">Terro_1700</name>
</gene>
<organism evidence="3 4">
    <name type="scientific">Terriglobus roseus (strain DSM 18391 / NRRL B-41598 / KBS 63)</name>
    <dbReference type="NCBI Taxonomy" id="926566"/>
    <lineage>
        <taxon>Bacteria</taxon>
        <taxon>Pseudomonadati</taxon>
        <taxon>Acidobacteriota</taxon>
        <taxon>Terriglobia</taxon>
        <taxon>Terriglobales</taxon>
        <taxon>Acidobacteriaceae</taxon>
        <taxon>Terriglobus</taxon>
    </lineage>
</organism>
<sequence length="176" mass="19133">MQRRNFVKLGMLSAPALMLAQTKPAANDAHAVSAGTDVLGEAHTLGFSKILFKTTAAETNGGLFILEHNNLEKGGPFRHVHPAQDEWLYAMEGEFRVEIGTQKLTLHPGDSVLMPRKLPHVWAQTGDTPGKLIVAFTPAGNMEAFFREFGKTGKLPTDATVLTQYGLERLGPPLSI</sequence>